<keyword evidence="3" id="KW-1185">Reference proteome</keyword>
<gene>
    <name evidence="2" type="ORF">ALC62_11603</name>
</gene>
<dbReference type="AlphaFoldDB" id="A0A151IC87"/>
<protein>
    <recommendedName>
        <fullName evidence="4">VWFC domain-containing protein</fullName>
    </recommendedName>
</protein>
<sequence length="195" mass="22505">MGKTRNCVQVCVYVAFIVAVVVADQENYDILRCPGPVAYYMDLGCKPVYHNTEHDTFCAIRFDCSHLRRRYKDKCYINGHEYIHNEILRKEDANVCDSCICKRTRYPNDIAAFECDNSECAQRTVNQGCYLRRDPSECCREDEICPANKQDRSVCNVNGEYYLDGQSFEVQNEPNLKCVCQPGYNGNDTVNYDHV</sequence>
<organism evidence="2 3">
    <name type="scientific">Cyphomyrmex costatus</name>
    <dbReference type="NCBI Taxonomy" id="456900"/>
    <lineage>
        <taxon>Eukaryota</taxon>
        <taxon>Metazoa</taxon>
        <taxon>Ecdysozoa</taxon>
        <taxon>Arthropoda</taxon>
        <taxon>Hexapoda</taxon>
        <taxon>Insecta</taxon>
        <taxon>Pterygota</taxon>
        <taxon>Neoptera</taxon>
        <taxon>Endopterygota</taxon>
        <taxon>Hymenoptera</taxon>
        <taxon>Apocrita</taxon>
        <taxon>Aculeata</taxon>
        <taxon>Formicoidea</taxon>
        <taxon>Formicidae</taxon>
        <taxon>Myrmicinae</taxon>
        <taxon>Cyphomyrmex</taxon>
    </lineage>
</organism>
<evidence type="ECO:0000313" key="3">
    <source>
        <dbReference type="Proteomes" id="UP000078542"/>
    </source>
</evidence>
<evidence type="ECO:0008006" key="4">
    <source>
        <dbReference type="Google" id="ProtNLM"/>
    </source>
</evidence>
<dbReference type="Proteomes" id="UP000078542">
    <property type="component" value="Unassembled WGS sequence"/>
</dbReference>
<feature type="chain" id="PRO_5007582126" description="VWFC domain-containing protein" evidence="1">
    <location>
        <begin position="24"/>
        <end position="195"/>
    </location>
</feature>
<feature type="signal peptide" evidence="1">
    <location>
        <begin position="1"/>
        <end position="23"/>
    </location>
</feature>
<evidence type="ECO:0000313" key="2">
    <source>
        <dbReference type="EMBL" id="KYM97702.1"/>
    </source>
</evidence>
<reference evidence="2 3" key="1">
    <citation type="submission" date="2016-03" db="EMBL/GenBank/DDBJ databases">
        <title>Cyphomyrmex costatus WGS genome.</title>
        <authorList>
            <person name="Nygaard S."/>
            <person name="Hu H."/>
            <person name="Boomsma J."/>
            <person name="Zhang G."/>
        </authorList>
    </citation>
    <scope>NUCLEOTIDE SEQUENCE [LARGE SCALE GENOMIC DNA]</scope>
    <source>
        <strain evidence="2">MS0001</strain>
        <tissue evidence="2">Whole body</tissue>
    </source>
</reference>
<evidence type="ECO:0000256" key="1">
    <source>
        <dbReference type="SAM" id="SignalP"/>
    </source>
</evidence>
<accession>A0A151IC87</accession>
<name>A0A151IC87_9HYME</name>
<dbReference type="EMBL" id="KQ978062">
    <property type="protein sequence ID" value="KYM97702.1"/>
    <property type="molecule type" value="Genomic_DNA"/>
</dbReference>
<keyword evidence="1" id="KW-0732">Signal</keyword>
<proteinExistence type="predicted"/>